<feature type="transmembrane region" description="Helical" evidence="5">
    <location>
        <begin position="182"/>
        <end position="202"/>
    </location>
</feature>
<sequence>MKQKSWLPIYLALGLVWGCSFIFIKLGLEFLTPIGVAFGRCALGAMALLLIAKVRGVSLPTDRKTWFILWIVSLLLNVFPGILFAFAEQRVTTVLAGIINACTPLSTLIFILFVFRSEKIAKHQIIGLILGGTGVLVVLGIWKGIGSNSAVGAVALLAAITCYGLSFPIIKKYLTPLNLRAEALAASQVTAAAATLLPFYLIDGIAEDEYRLGPILAMIALGVFGSGIAYIWNFQIVERAGSSIASSVTYLTPVVAVFVGWIFLGEHISWHEPVGGVIVLLGAATSQGRFKKKLTA</sequence>
<dbReference type="PANTHER" id="PTHR32322">
    <property type="entry name" value="INNER MEMBRANE TRANSPORTER"/>
    <property type="match status" value="1"/>
</dbReference>
<keyword evidence="2 5" id="KW-0812">Transmembrane</keyword>
<feature type="transmembrane region" description="Helical" evidence="5">
    <location>
        <begin position="66"/>
        <end position="87"/>
    </location>
</feature>
<feature type="transmembrane region" description="Helical" evidence="5">
    <location>
        <begin position="93"/>
        <end position="113"/>
    </location>
</feature>
<keyword evidence="4 5" id="KW-0472">Membrane</keyword>
<dbReference type="SUPFAM" id="SSF103481">
    <property type="entry name" value="Multidrug resistance efflux transporter EmrE"/>
    <property type="match status" value="2"/>
</dbReference>
<dbReference type="EMBL" id="CAEZSJ010000047">
    <property type="protein sequence ID" value="CAB4536968.1"/>
    <property type="molecule type" value="Genomic_DNA"/>
</dbReference>
<feature type="domain" description="EamA" evidence="6">
    <location>
        <begin position="9"/>
        <end position="139"/>
    </location>
</feature>
<evidence type="ECO:0000256" key="4">
    <source>
        <dbReference type="ARBA" id="ARBA00023136"/>
    </source>
</evidence>
<reference evidence="8" key="1">
    <citation type="submission" date="2020-05" db="EMBL/GenBank/DDBJ databases">
        <authorList>
            <person name="Chiriac C."/>
            <person name="Salcher M."/>
            <person name="Ghai R."/>
            <person name="Kavagutti S V."/>
        </authorList>
    </citation>
    <scope>NUCLEOTIDE SEQUENCE</scope>
</reference>
<keyword evidence="3 5" id="KW-1133">Transmembrane helix</keyword>
<dbReference type="PANTHER" id="PTHR32322:SF9">
    <property type="entry name" value="AMINO-ACID METABOLITE EFFLUX PUMP-RELATED"/>
    <property type="match status" value="1"/>
</dbReference>
<feature type="transmembrane region" description="Helical" evidence="5">
    <location>
        <begin position="270"/>
        <end position="290"/>
    </location>
</feature>
<evidence type="ECO:0000313" key="8">
    <source>
        <dbReference type="EMBL" id="CAB4602234.1"/>
    </source>
</evidence>
<dbReference type="EMBL" id="CAEZUQ010000016">
    <property type="protein sequence ID" value="CAB4602234.1"/>
    <property type="molecule type" value="Genomic_DNA"/>
</dbReference>
<dbReference type="Pfam" id="PF00892">
    <property type="entry name" value="EamA"/>
    <property type="match status" value="2"/>
</dbReference>
<protein>
    <submittedName>
        <fullName evidence="8">Unannotated protein</fullName>
    </submittedName>
</protein>
<feature type="transmembrane region" description="Helical" evidence="5">
    <location>
        <begin position="214"/>
        <end position="232"/>
    </location>
</feature>
<dbReference type="InterPro" id="IPR037185">
    <property type="entry name" value="EmrE-like"/>
</dbReference>
<evidence type="ECO:0000256" key="5">
    <source>
        <dbReference type="SAM" id="Phobius"/>
    </source>
</evidence>
<proteinExistence type="predicted"/>
<feature type="transmembrane region" description="Helical" evidence="5">
    <location>
        <begin position="244"/>
        <end position="264"/>
    </location>
</feature>
<dbReference type="InterPro" id="IPR000620">
    <property type="entry name" value="EamA_dom"/>
</dbReference>
<dbReference type="InterPro" id="IPR050638">
    <property type="entry name" value="AA-Vitamin_Transporters"/>
</dbReference>
<feature type="transmembrane region" description="Helical" evidence="5">
    <location>
        <begin position="125"/>
        <end position="145"/>
    </location>
</feature>
<evidence type="ECO:0000313" key="7">
    <source>
        <dbReference type="EMBL" id="CAB4536968.1"/>
    </source>
</evidence>
<dbReference type="GO" id="GO:0016020">
    <property type="term" value="C:membrane"/>
    <property type="evidence" value="ECO:0007669"/>
    <property type="project" value="UniProtKB-SubCell"/>
</dbReference>
<evidence type="ECO:0000256" key="2">
    <source>
        <dbReference type="ARBA" id="ARBA00022692"/>
    </source>
</evidence>
<evidence type="ECO:0000256" key="3">
    <source>
        <dbReference type="ARBA" id="ARBA00022989"/>
    </source>
</evidence>
<feature type="transmembrane region" description="Helical" evidence="5">
    <location>
        <begin position="151"/>
        <end position="170"/>
    </location>
</feature>
<gene>
    <name evidence="7" type="ORF">UFOPK1425_00364</name>
    <name evidence="8" type="ORF">UFOPK1842_00241</name>
</gene>
<evidence type="ECO:0000259" key="6">
    <source>
        <dbReference type="Pfam" id="PF00892"/>
    </source>
</evidence>
<feature type="domain" description="EamA" evidence="6">
    <location>
        <begin position="152"/>
        <end position="284"/>
    </location>
</feature>
<comment type="subcellular location">
    <subcellularLocation>
        <location evidence="1">Membrane</location>
        <topology evidence="1">Multi-pass membrane protein</topology>
    </subcellularLocation>
</comment>
<name>A0A6J6GT09_9ZZZZ</name>
<feature type="transmembrane region" description="Helical" evidence="5">
    <location>
        <begin position="34"/>
        <end position="54"/>
    </location>
</feature>
<dbReference type="AlphaFoldDB" id="A0A6J6GT09"/>
<organism evidence="8">
    <name type="scientific">freshwater metagenome</name>
    <dbReference type="NCBI Taxonomy" id="449393"/>
    <lineage>
        <taxon>unclassified sequences</taxon>
        <taxon>metagenomes</taxon>
        <taxon>ecological metagenomes</taxon>
    </lineage>
</organism>
<accession>A0A6J6GT09</accession>
<evidence type="ECO:0000256" key="1">
    <source>
        <dbReference type="ARBA" id="ARBA00004141"/>
    </source>
</evidence>
<feature type="transmembrane region" description="Helical" evidence="5">
    <location>
        <begin position="7"/>
        <end position="28"/>
    </location>
</feature>